<reference evidence="1 2" key="1">
    <citation type="journal article" date="2014" name="PLoS Genet.">
        <title>Phylogenetically driven sequencing of extremely halophilic archaea reveals strategies for static and dynamic osmo-response.</title>
        <authorList>
            <person name="Becker E.A."/>
            <person name="Seitzer P.M."/>
            <person name="Tritt A."/>
            <person name="Larsen D."/>
            <person name="Krusor M."/>
            <person name="Yao A.I."/>
            <person name="Wu D."/>
            <person name="Madern D."/>
            <person name="Eisen J.A."/>
            <person name="Darling A.E."/>
            <person name="Facciotti M.T."/>
        </authorList>
    </citation>
    <scope>NUCLEOTIDE SEQUENCE [LARGE SCALE GENOMIC DNA]</scope>
    <source>
        <strain evidence="1 2">JCM 10478</strain>
    </source>
</reference>
<accession>L9XPY5</accession>
<dbReference type="PATRIC" id="fig|1227496.3.peg.3737"/>
<sequence>MIGSSTIGPNSPIERVLADYGIDASSWSEDIVENDTERLLLALLLEQRGENAFEALNPESEDTQEAAYFVTEEPLPVTTTEENRLKWGFPASSVTVWGFDEPIYVAFRSEGDYRKIPLEPSSAPYNAGPEGGLGASAAWISKQSSDSADTTVKVKAYK</sequence>
<dbReference type="AlphaFoldDB" id="L9XPY5"/>
<keyword evidence="2" id="KW-1185">Reference proteome</keyword>
<evidence type="ECO:0000313" key="1">
    <source>
        <dbReference type="EMBL" id="ELY63577.1"/>
    </source>
</evidence>
<comment type="caution">
    <text evidence="1">The sequence shown here is derived from an EMBL/GenBank/DDBJ whole genome shotgun (WGS) entry which is preliminary data.</text>
</comment>
<dbReference type="OrthoDB" id="185327at2157"/>
<dbReference type="RefSeq" id="WP_006432811.1">
    <property type="nucleotide sequence ID" value="NZ_AOID01000059.1"/>
</dbReference>
<organism evidence="1 2">
    <name type="scientific">Natrinema versiforme JCM 10478</name>
    <dbReference type="NCBI Taxonomy" id="1227496"/>
    <lineage>
        <taxon>Archaea</taxon>
        <taxon>Methanobacteriati</taxon>
        <taxon>Methanobacteriota</taxon>
        <taxon>Stenosarchaea group</taxon>
        <taxon>Halobacteria</taxon>
        <taxon>Halobacteriales</taxon>
        <taxon>Natrialbaceae</taxon>
        <taxon>Natrinema</taxon>
    </lineage>
</organism>
<dbReference type="Proteomes" id="UP000011632">
    <property type="component" value="Unassembled WGS sequence"/>
</dbReference>
<dbReference type="EMBL" id="AOID01000059">
    <property type="protein sequence ID" value="ELY63577.1"/>
    <property type="molecule type" value="Genomic_DNA"/>
</dbReference>
<gene>
    <name evidence="1" type="ORF">C489_18561</name>
</gene>
<dbReference type="STRING" id="1227496.C489_18561"/>
<evidence type="ECO:0000313" key="2">
    <source>
        <dbReference type="Proteomes" id="UP000011632"/>
    </source>
</evidence>
<name>L9XPY5_9EURY</name>
<protein>
    <submittedName>
        <fullName evidence="1">Uncharacterized protein</fullName>
    </submittedName>
</protein>
<proteinExistence type="predicted"/>